<dbReference type="Pfam" id="PF02518">
    <property type="entry name" value="HATPase_c"/>
    <property type="match status" value="1"/>
</dbReference>
<dbReference type="Pfam" id="PF07568">
    <property type="entry name" value="HisKA_2"/>
    <property type="match status" value="1"/>
</dbReference>
<evidence type="ECO:0000256" key="4">
    <source>
        <dbReference type="ARBA" id="ARBA00022553"/>
    </source>
</evidence>
<dbReference type="Proteomes" id="UP000218934">
    <property type="component" value="Unassembled WGS sequence"/>
</dbReference>
<reference evidence="15 16" key="1">
    <citation type="submission" date="2017-09" db="EMBL/GenBank/DDBJ databases">
        <title>The Catabolism of 3,6-Dichlorosalicylic acid is Initiated by the Cytochrome P450 Monooxygenase DsmABC in Rhizorhabdus dicambivorans Ndbn-20.</title>
        <authorList>
            <person name="Na L."/>
        </authorList>
    </citation>
    <scope>NUCLEOTIDE SEQUENCE [LARGE SCALE GENOMIC DNA]</scope>
    <source>
        <strain evidence="15 16">Ndbn-20m</strain>
    </source>
</reference>
<keyword evidence="10 13" id="KW-1133">Transmembrane helix</keyword>
<evidence type="ECO:0000256" key="13">
    <source>
        <dbReference type="SAM" id="Phobius"/>
    </source>
</evidence>
<evidence type="ECO:0000259" key="14">
    <source>
        <dbReference type="PROSITE" id="PS50109"/>
    </source>
</evidence>
<dbReference type="PROSITE" id="PS51257">
    <property type="entry name" value="PROKAR_LIPOPROTEIN"/>
    <property type="match status" value="1"/>
</dbReference>
<evidence type="ECO:0000256" key="5">
    <source>
        <dbReference type="ARBA" id="ARBA00022679"/>
    </source>
</evidence>
<feature type="transmembrane region" description="Helical" evidence="13">
    <location>
        <begin position="200"/>
        <end position="222"/>
    </location>
</feature>
<dbReference type="GO" id="GO:0000160">
    <property type="term" value="P:phosphorelay signal transduction system"/>
    <property type="evidence" value="ECO:0007669"/>
    <property type="project" value="UniProtKB-KW"/>
</dbReference>
<sequence>MRAGTSARCWSATSSSPSRWACSASTASSCGCAPGQFRKGRDPPAGLPPAQELFTIRLHRLVGSTLLFYRDFRVGRCFHLPRNRSVAAAPATCQKGRGQNWGASLTGPVAIVLERFPLARERPALGYAATLGIIAVALTVRFLADPLMPAGYPYVAFFPAVILSTFLFGVGPGIVAGVICGLSAWYFFMPPQFSAKMTPGIAFALIFYGLVVAIDIVLIAWMQRSNRRLARERERSRQLAERGEVLFRELQHRVSNNLQVVGGLLALQIRSVSDSTARAALEESSRRLALIGRIHRQLYDPHGEQLDLGAFLSQLGGDLIDSCGKPAISCRIEAEPGIHLPAQAAVPIALIVAEAVANAIEHGFAAQDEGEILVEATTADGTLRVTVLDDGVGLPAGFDLAASDSLGLRLAQMLARQLGGTFSLEGGQRTTAKLTLPITG</sequence>
<comment type="caution">
    <text evidence="15">The sequence shown here is derived from an EMBL/GenBank/DDBJ whole genome shotgun (WGS) entry which is preliminary data.</text>
</comment>
<dbReference type="InterPro" id="IPR005467">
    <property type="entry name" value="His_kinase_dom"/>
</dbReference>
<evidence type="ECO:0000256" key="10">
    <source>
        <dbReference type="ARBA" id="ARBA00022989"/>
    </source>
</evidence>
<evidence type="ECO:0000256" key="7">
    <source>
        <dbReference type="ARBA" id="ARBA00022741"/>
    </source>
</evidence>
<proteinExistence type="predicted"/>
<comment type="subcellular location">
    <subcellularLocation>
        <location evidence="2">Membrane</location>
        <topology evidence="2">Multi-pass membrane protein</topology>
    </subcellularLocation>
</comment>
<dbReference type="InterPro" id="IPR036890">
    <property type="entry name" value="HATPase_C_sf"/>
</dbReference>
<dbReference type="InterPro" id="IPR025201">
    <property type="entry name" value="KdpD_TM"/>
</dbReference>
<gene>
    <name evidence="15" type="ORF">COO09_11345</name>
</gene>
<feature type="domain" description="Histidine kinase" evidence="14">
    <location>
        <begin position="249"/>
        <end position="440"/>
    </location>
</feature>
<evidence type="ECO:0000313" key="15">
    <source>
        <dbReference type="EMBL" id="PCE42214.1"/>
    </source>
</evidence>
<keyword evidence="5" id="KW-0808">Transferase</keyword>
<evidence type="ECO:0000256" key="3">
    <source>
        <dbReference type="ARBA" id="ARBA00012438"/>
    </source>
</evidence>
<dbReference type="PANTHER" id="PTHR41523">
    <property type="entry name" value="TWO-COMPONENT SYSTEM SENSOR PROTEIN"/>
    <property type="match status" value="1"/>
</dbReference>
<dbReference type="KEGG" id="rdi:CMV14_22945"/>
<keyword evidence="7" id="KW-0547">Nucleotide-binding</keyword>
<organism evidence="15 16">
    <name type="scientific">Rhizorhabdus dicambivorans</name>
    <dbReference type="NCBI Taxonomy" id="1850238"/>
    <lineage>
        <taxon>Bacteria</taxon>
        <taxon>Pseudomonadati</taxon>
        <taxon>Pseudomonadota</taxon>
        <taxon>Alphaproteobacteria</taxon>
        <taxon>Sphingomonadales</taxon>
        <taxon>Sphingomonadaceae</taxon>
        <taxon>Rhizorhabdus</taxon>
    </lineage>
</organism>
<dbReference type="EC" id="2.7.13.3" evidence="3"/>
<dbReference type="InterPro" id="IPR003594">
    <property type="entry name" value="HATPase_dom"/>
</dbReference>
<dbReference type="Gene3D" id="3.30.565.10">
    <property type="entry name" value="Histidine kinase-like ATPase, C-terminal domain"/>
    <property type="match status" value="1"/>
</dbReference>
<evidence type="ECO:0000256" key="2">
    <source>
        <dbReference type="ARBA" id="ARBA00004141"/>
    </source>
</evidence>
<dbReference type="GO" id="GO:0004673">
    <property type="term" value="F:protein histidine kinase activity"/>
    <property type="evidence" value="ECO:0007669"/>
    <property type="project" value="UniProtKB-EC"/>
</dbReference>
<dbReference type="GO" id="GO:0005524">
    <property type="term" value="F:ATP binding"/>
    <property type="evidence" value="ECO:0007669"/>
    <property type="project" value="UniProtKB-KW"/>
</dbReference>
<dbReference type="EMBL" id="NWUF01000009">
    <property type="protein sequence ID" value="PCE42214.1"/>
    <property type="molecule type" value="Genomic_DNA"/>
</dbReference>
<evidence type="ECO:0000256" key="12">
    <source>
        <dbReference type="ARBA" id="ARBA00023136"/>
    </source>
</evidence>
<evidence type="ECO:0000256" key="8">
    <source>
        <dbReference type="ARBA" id="ARBA00022777"/>
    </source>
</evidence>
<keyword evidence="9" id="KW-0067">ATP-binding</keyword>
<evidence type="ECO:0000256" key="11">
    <source>
        <dbReference type="ARBA" id="ARBA00023012"/>
    </source>
</evidence>
<feature type="transmembrane region" description="Helical" evidence="13">
    <location>
        <begin position="156"/>
        <end position="188"/>
    </location>
</feature>
<dbReference type="PANTHER" id="PTHR41523:SF8">
    <property type="entry name" value="ETHYLENE RESPONSE SENSOR PROTEIN"/>
    <property type="match status" value="1"/>
</dbReference>
<comment type="catalytic activity">
    <reaction evidence="1">
        <text>ATP + protein L-histidine = ADP + protein N-phospho-L-histidine.</text>
        <dbReference type="EC" id="2.7.13.3"/>
    </reaction>
</comment>
<keyword evidence="8 15" id="KW-0418">Kinase</keyword>
<keyword evidence="4" id="KW-0597">Phosphoprotein</keyword>
<dbReference type="GO" id="GO:0016020">
    <property type="term" value="C:membrane"/>
    <property type="evidence" value="ECO:0007669"/>
    <property type="project" value="UniProtKB-SubCell"/>
</dbReference>
<dbReference type="OrthoDB" id="7991996at2"/>
<dbReference type="InterPro" id="IPR038318">
    <property type="entry name" value="KdpD_sf"/>
</dbReference>
<feature type="transmembrane region" description="Helical" evidence="13">
    <location>
        <begin position="124"/>
        <end position="144"/>
    </location>
</feature>
<evidence type="ECO:0000256" key="1">
    <source>
        <dbReference type="ARBA" id="ARBA00000085"/>
    </source>
</evidence>
<dbReference type="Pfam" id="PF13493">
    <property type="entry name" value="DUF4118"/>
    <property type="match status" value="1"/>
</dbReference>
<dbReference type="SMART" id="SM00387">
    <property type="entry name" value="HATPase_c"/>
    <property type="match status" value="1"/>
</dbReference>
<dbReference type="SUPFAM" id="SSF55874">
    <property type="entry name" value="ATPase domain of HSP90 chaperone/DNA topoisomerase II/histidine kinase"/>
    <property type="match status" value="1"/>
</dbReference>
<dbReference type="Gene3D" id="1.20.120.620">
    <property type="entry name" value="Backbone structure of the membrane domain of e. Coli histidine kinase receptor kdpd"/>
    <property type="match status" value="1"/>
</dbReference>
<name>A0A2A4FWZ8_9SPHN</name>
<dbReference type="InterPro" id="IPR011495">
    <property type="entry name" value="Sig_transdc_His_kin_sub2_dim/P"/>
</dbReference>
<protein>
    <recommendedName>
        <fullName evidence="3">histidine kinase</fullName>
        <ecNumber evidence="3">2.7.13.3</ecNumber>
    </recommendedName>
</protein>
<keyword evidence="11" id="KW-0902">Two-component regulatory system</keyword>
<dbReference type="AlphaFoldDB" id="A0A2A4FWZ8"/>
<evidence type="ECO:0000256" key="6">
    <source>
        <dbReference type="ARBA" id="ARBA00022692"/>
    </source>
</evidence>
<evidence type="ECO:0000256" key="9">
    <source>
        <dbReference type="ARBA" id="ARBA00022840"/>
    </source>
</evidence>
<evidence type="ECO:0000313" key="16">
    <source>
        <dbReference type="Proteomes" id="UP000218934"/>
    </source>
</evidence>
<keyword evidence="16" id="KW-1185">Reference proteome</keyword>
<accession>A0A2A4FWZ8</accession>
<keyword evidence="6 13" id="KW-0812">Transmembrane</keyword>
<keyword evidence="12 13" id="KW-0472">Membrane</keyword>
<dbReference type="PROSITE" id="PS50109">
    <property type="entry name" value="HIS_KIN"/>
    <property type="match status" value="1"/>
</dbReference>